<dbReference type="RefSeq" id="XP_004034730.1">
    <property type="nucleotide sequence ID" value="XM_004034682.1"/>
</dbReference>
<dbReference type="InterPro" id="IPR006906">
    <property type="entry name" value="Timeless_N"/>
</dbReference>
<organism evidence="2 3">
    <name type="scientific">Ichthyophthirius multifiliis</name>
    <name type="common">White spot disease agent</name>
    <name type="synonym">Ich</name>
    <dbReference type="NCBI Taxonomy" id="5932"/>
    <lineage>
        <taxon>Eukaryota</taxon>
        <taxon>Sar</taxon>
        <taxon>Alveolata</taxon>
        <taxon>Ciliophora</taxon>
        <taxon>Intramacronucleata</taxon>
        <taxon>Oligohymenophorea</taxon>
        <taxon>Hymenostomatida</taxon>
        <taxon>Ophryoglenina</taxon>
        <taxon>Ichthyophthirius</taxon>
    </lineage>
</organism>
<gene>
    <name evidence="2" type="ORF">IMG5_115040</name>
</gene>
<reference evidence="2 3" key="1">
    <citation type="submission" date="2011-07" db="EMBL/GenBank/DDBJ databases">
        <authorList>
            <person name="Coyne R."/>
            <person name="Brami D."/>
            <person name="Johnson J."/>
            <person name="Hostetler J."/>
            <person name="Hannick L."/>
            <person name="Clark T."/>
            <person name="Cassidy-Hanley D."/>
            <person name="Inman J."/>
        </authorList>
    </citation>
    <scope>NUCLEOTIDE SEQUENCE [LARGE SCALE GENOMIC DNA]</scope>
    <source>
        <strain evidence="2 3">G5</strain>
    </source>
</reference>
<dbReference type="GeneID" id="14907374"/>
<dbReference type="Proteomes" id="UP000008983">
    <property type="component" value="Unassembled WGS sequence"/>
</dbReference>
<evidence type="ECO:0000313" key="2">
    <source>
        <dbReference type="EMBL" id="EGR31244.1"/>
    </source>
</evidence>
<dbReference type="EMBL" id="GL983901">
    <property type="protein sequence ID" value="EGR31244.1"/>
    <property type="molecule type" value="Genomic_DNA"/>
</dbReference>
<dbReference type="Pfam" id="PF04821">
    <property type="entry name" value="TIMELESS"/>
    <property type="match status" value="1"/>
</dbReference>
<dbReference type="InParanoid" id="G0QU63"/>
<protein>
    <submittedName>
        <fullName evidence="2">Yip1 domain protein</fullName>
    </submittedName>
</protein>
<evidence type="ECO:0000259" key="1">
    <source>
        <dbReference type="Pfam" id="PF04821"/>
    </source>
</evidence>
<dbReference type="AlphaFoldDB" id="G0QU63"/>
<dbReference type="OrthoDB" id="310853at2759"/>
<sequence>MEEGEHLQRELNEQDDLDNLDLQYDKQNEIFDHEKFTSELLFAVQGLGSNKFVNQIEIYVKGDHCEENVQFLEIFYFVFACFDPEWFLDDSGKDKEFLRLLNKDRNWKKKIQGSIPVRHSRFYQNFSYQRLFGDTRKILDNPFVGQGGLQGKKWKLTLPKNNYNSLFRENF</sequence>
<proteinExistence type="predicted"/>
<name>G0QU63_ICHMU</name>
<accession>G0QU63</accession>
<evidence type="ECO:0000313" key="3">
    <source>
        <dbReference type="Proteomes" id="UP000008983"/>
    </source>
</evidence>
<feature type="domain" description="Timeless N-terminal" evidence="1">
    <location>
        <begin position="66"/>
        <end position="126"/>
    </location>
</feature>
<keyword evidence="3" id="KW-1185">Reference proteome</keyword>